<accession>A0A364Y0U1</accession>
<gene>
    <name evidence="1" type="ORF">DQQ10_19280</name>
</gene>
<evidence type="ECO:0000313" key="1">
    <source>
        <dbReference type="EMBL" id="RAV99368.1"/>
    </source>
</evidence>
<name>A0A364Y0U1_9BACT</name>
<comment type="caution">
    <text evidence="1">The sequence shown here is derived from an EMBL/GenBank/DDBJ whole genome shotgun (WGS) entry which is preliminary data.</text>
</comment>
<protein>
    <submittedName>
        <fullName evidence="1">DUF721 domain-containing protein</fullName>
    </submittedName>
</protein>
<organism evidence="1 2">
    <name type="scientific">Pseudochryseolinea flava</name>
    <dbReference type="NCBI Taxonomy" id="2059302"/>
    <lineage>
        <taxon>Bacteria</taxon>
        <taxon>Pseudomonadati</taxon>
        <taxon>Bacteroidota</taxon>
        <taxon>Cytophagia</taxon>
        <taxon>Cytophagales</taxon>
        <taxon>Fulvivirgaceae</taxon>
        <taxon>Pseudochryseolinea</taxon>
    </lineage>
</organism>
<dbReference type="EMBL" id="QMFY01000011">
    <property type="protein sequence ID" value="RAV99368.1"/>
    <property type="molecule type" value="Genomic_DNA"/>
</dbReference>
<dbReference type="InterPro" id="IPR007922">
    <property type="entry name" value="DciA-like"/>
</dbReference>
<dbReference type="RefSeq" id="WP_112748557.1">
    <property type="nucleotide sequence ID" value="NZ_QMFY01000011.1"/>
</dbReference>
<keyword evidence="2" id="KW-1185">Reference proteome</keyword>
<proteinExistence type="predicted"/>
<dbReference type="Proteomes" id="UP000251889">
    <property type="component" value="Unassembled WGS sequence"/>
</dbReference>
<sequence>MAKRKPREEFQSVGNALRDLLNNYNLSTKFDEASLINSWERIAGKPIARRTKKIYIRNKVLFIEFDSPTMRHDFGLHRQLVLDMIQKEFGKGIITEIVAM</sequence>
<dbReference type="AlphaFoldDB" id="A0A364Y0U1"/>
<dbReference type="OrthoDB" id="9796545at2"/>
<dbReference type="PANTHER" id="PTHR36456:SF1">
    <property type="entry name" value="UPF0232 PROTEIN SCO3875"/>
    <property type="match status" value="1"/>
</dbReference>
<evidence type="ECO:0000313" key="2">
    <source>
        <dbReference type="Proteomes" id="UP000251889"/>
    </source>
</evidence>
<reference evidence="1 2" key="1">
    <citation type="submission" date="2018-06" db="EMBL/GenBank/DDBJ databases">
        <title>Chryseolinea flavus sp. nov., a member of the phylum Bacteroidetes isolated from soil.</title>
        <authorList>
            <person name="Li Y."/>
            <person name="Wang J."/>
        </authorList>
    </citation>
    <scope>NUCLEOTIDE SEQUENCE [LARGE SCALE GENOMIC DNA]</scope>
    <source>
        <strain evidence="1 2">SDU1-6</strain>
    </source>
</reference>
<dbReference type="PANTHER" id="PTHR36456">
    <property type="entry name" value="UPF0232 PROTEIN SCO3875"/>
    <property type="match status" value="1"/>
</dbReference>
<dbReference type="Pfam" id="PF05258">
    <property type="entry name" value="DciA"/>
    <property type="match status" value="1"/>
</dbReference>